<organism evidence="1 2">
    <name type="scientific">Diphasiastrum complanatum</name>
    <name type="common">Issler's clubmoss</name>
    <name type="synonym">Lycopodium complanatum</name>
    <dbReference type="NCBI Taxonomy" id="34168"/>
    <lineage>
        <taxon>Eukaryota</taxon>
        <taxon>Viridiplantae</taxon>
        <taxon>Streptophyta</taxon>
        <taxon>Embryophyta</taxon>
        <taxon>Tracheophyta</taxon>
        <taxon>Lycopodiopsida</taxon>
        <taxon>Lycopodiales</taxon>
        <taxon>Lycopodiaceae</taxon>
        <taxon>Lycopodioideae</taxon>
        <taxon>Diphasiastrum</taxon>
    </lineage>
</organism>
<gene>
    <name evidence="1" type="ORF">O6H91_24G004900</name>
</gene>
<evidence type="ECO:0000313" key="2">
    <source>
        <dbReference type="Proteomes" id="UP001162992"/>
    </source>
</evidence>
<dbReference type="Proteomes" id="UP001162992">
    <property type="component" value="Chromosome 24"/>
</dbReference>
<accession>A0ACC2A7C4</accession>
<reference evidence="2" key="1">
    <citation type="journal article" date="2024" name="Proc. Natl. Acad. Sci. U.S.A.">
        <title>Extraordinary preservation of gene collinearity over three hundred million years revealed in homosporous lycophytes.</title>
        <authorList>
            <person name="Li C."/>
            <person name="Wickell D."/>
            <person name="Kuo L.Y."/>
            <person name="Chen X."/>
            <person name="Nie B."/>
            <person name="Liao X."/>
            <person name="Peng D."/>
            <person name="Ji J."/>
            <person name="Jenkins J."/>
            <person name="Williams M."/>
            <person name="Shu S."/>
            <person name="Plott C."/>
            <person name="Barry K."/>
            <person name="Rajasekar S."/>
            <person name="Grimwood J."/>
            <person name="Han X."/>
            <person name="Sun S."/>
            <person name="Hou Z."/>
            <person name="He W."/>
            <person name="Dai G."/>
            <person name="Sun C."/>
            <person name="Schmutz J."/>
            <person name="Leebens-Mack J.H."/>
            <person name="Li F.W."/>
            <person name="Wang L."/>
        </authorList>
    </citation>
    <scope>NUCLEOTIDE SEQUENCE [LARGE SCALE GENOMIC DNA]</scope>
    <source>
        <strain evidence="2">cv. PW_Plant_1</strain>
    </source>
</reference>
<proteinExistence type="predicted"/>
<comment type="caution">
    <text evidence="1">The sequence shown here is derived from an EMBL/GenBank/DDBJ whole genome shotgun (WGS) entry which is preliminary data.</text>
</comment>
<protein>
    <submittedName>
        <fullName evidence="1">Uncharacterized protein</fullName>
    </submittedName>
</protein>
<keyword evidence="2" id="KW-1185">Reference proteome</keyword>
<name>A0ACC2A7C4_DIPCM</name>
<evidence type="ECO:0000313" key="1">
    <source>
        <dbReference type="EMBL" id="KAJ7513394.1"/>
    </source>
</evidence>
<dbReference type="EMBL" id="CM055115">
    <property type="protein sequence ID" value="KAJ7513394.1"/>
    <property type="molecule type" value="Genomic_DNA"/>
</dbReference>
<sequence length="268" mass="30880">MAKVMAMAGAAPLIPSSSQTFSQFQLRSIPLPFCGYTKRMHLNLVYPQETVIQPHTRRPLSRPPRVRAESVASDTKELLDVNEWNKQFRDARLKHLEAQALDAFKKAVDTFRNITFPCALIAGDVVILDLLERLGFLSNGKVKVVFIDTFHLFPETYSFLKQIEARYNFQAHIFHAAGVNSKSDYLAKYDSDFYLRDIDEYDKICKVEPFDRALATLEVELMINGRRRDHGADRAHLEVLEGGKIFKLQPLAYWEFRCYKLSFISCIH</sequence>